<dbReference type="GO" id="GO:0001518">
    <property type="term" value="C:voltage-gated sodium channel complex"/>
    <property type="evidence" value="ECO:0007669"/>
    <property type="project" value="UniProtKB-UniRule"/>
</dbReference>
<keyword evidence="5 20" id="KW-0812">Transmembrane</keyword>
<feature type="transmembrane region" description="Helical" evidence="20">
    <location>
        <begin position="618"/>
        <end position="639"/>
    </location>
</feature>
<feature type="transmembrane region" description="Helical" evidence="20">
    <location>
        <begin position="375"/>
        <end position="402"/>
    </location>
</feature>
<evidence type="ECO:0000256" key="11">
    <source>
        <dbReference type="ARBA" id="ARBA00023136"/>
    </source>
</evidence>
<dbReference type="InterPro" id="IPR027359">
    <property type="entry name" value="Volt_channel_dom_sf"/>
</dbReference>
<feature type="transmembrane region" description="Helical" evidence="20">
    <location>
        <begin position="1454"/>
        <end position="1482"/>
    </location>
</feature>
<dbReference type="InterPro" id="IPR001696">
    <property type="entry name" value="Na_channel_asu"/>
</dbReference>
<proteinExistence type="inferred from homology"/>
<feature type="transmembrane region" description="Helical" evidence="20">
    <location>
        <begin position="1222"/>
        <end position="1242"/>
    </location>
</feature>
<keyword evidence="14 20" id="KW-0739">Sodium transport</keyword>
<evidence type="ECO:0000256" key="13">
    <source>
        <dbReference type="ARBA" id="ARBA00023180"/>
    </source>
</evidence>
<evidence type="ECO:0000256" key="3">
    <source>
        <dbReference type="ARBA" id="ARBA00022461"/>
    </source>
</evidence>
<sequence>MAHSFTPPGPKSFHKFTRESLKAIESRIAEENARKSKDKQERNKDDESRRKPNSGLEAGKNLPFIYGDVPRGLVSTPLEDLDQFYSNQRTFIVVNKKKTISRFNAAPALYIFSPFNLLRRISVKILVHSYPSRLMFIMFTILANCAFMVYSQPPDWAKNVEYAFTGIYTFEALIKIIARGFCVGQFTFLRDPWNWLDFMVIVMAYVTEFVDLGSVSALRAFRVLRALKTISVIPGLKTIVGALIQSVKKLSDVMILTLFCLSVFALVGLQLFMGALKQKCVLQPSDYNLTFYYLLNNTEKCYENYDCKTYINNQKRGWKRCPENYVCIKAGLNPDYGYTSFDSFGWAFLALFRLMTQDYWENLYQQTLRAAGKTYMIFFVLVIFLGSFYLVNLILAVVAMAYDEQNQATIDEALKKEEEFSAMLQQRREEDAQVSSKCDGLSGEKTDSSSDASKLSSKSAKERRNRRKKRQRQGEGEKEENSNREGIDRKASFRLTADGKIRLSRERTYTSPHQVRKISSAVWFYLMFTIAIRKCHCRRHRRQQLYQMSEVWKQKCVEYWFEFAESYLIWDCSPTWLKIKKIVHMVMMDPFADLFITICIVINTAFMAMEYHPMNTAYVNMLITANVVFIAIFTAEMIFKIIALDPYNYFQEGWNIFDSIIVTLSLLELCLPGIGFLRPFRLLRVFKLAKSWPTLNMLIKIIGNSLGALSNLTLVLAIIVFIFAVVGMQLFGKNYRDCVCKISEDCTLPRWHMNDFFHSFLIVFRVLCGEWIETMWDCMQVAGQTLCLIVYMMVMVIGNLVVCIVLNLFLALLLSSFSADNLAAPGEDVEKNNLQIAVGRIKKGFAVVKACLQNFFRSGCIRKRKPKKKTVDGNIILRNCKKINNSNHTSLELVKGSGGTDMDSDMEDFISNPSLTVSVPIAVEESDFECLNTEDFSSLSSDLEDKEKLSDVAPSSSEGSTVDLRHFGKDGEDALDSELEESTDPEACFTTGDAFPCCQVDAEKGMWKKWWLLRQTCYNIVEHSWFESFIIFMILLSSGALAFEDIYLESRKTVKTILEFADKVFTYIFILEMLLKWVAYGFAKYFTNLWCWLDFIIVDVSLISLVANALDYSELGAIKSLRTLRAFRPLRALSRFEGMRVVVNALLGAIPSIMNVLLVCLIFWLIFSIVGVNYFAGKFYECVNKTSGKRMSTEFIRNKTDCLGSPNELDWRNLKINFDNVGNGYLALLQVATFKGWMPIMYAAVDSRNVKDQPEYEVNLYMYLYFVIFIILGAFFTLNLFIGVIIDNFNQQKKKIKEQKKYYNAMKKLGSKKPQKPIPRPKNKIQGFIFDLITQQAFDIFIMVLICLNMVTMMVETDDQSKQTTNVLYWINVGFIVLFTSECVLKMAALRQYFFTVGWNVFDFIVVILSIVGMFLAEVIKKYFFSPTLFRVIRLARIGRVLRLIRGAKGIRTLLFALMMSLPALFNIGLLLFLVMFIYAIFGMSNFAYVKKSGGIDDMFNFETFGNSMLCLFQITTSAGWDGLLAPMLITNESECNPNKTFPGSQVKGDCGNPPIGIFFFVSYIIICFLIVVNMYIAVILENFSVATEESAEPLSEDDFNRFYEVWEKFDPKATQFMDYDKLSDFANSLDPPLRIPKPNRLQLISMDLPMVSGERIHCLDILFAFTKRVLGEGGEMDILRGQMEDRFMASNPSKSSYEPITTTLRRKHEEMSAAIIQRAYRSHIIRHSIKKVRNVYRETKQQNGMVPSKESVDNENCDNHSASENSDATPATSSPLSYDSLMQNATNKYKKDKHEKEVEDKGNGV</sequence>
<dbReference type="PRINTS" id="PR00170">
    <property type="entry name" value="NACHANNEL"/>
</dbReference>
<evidence type="ECO:0000256" key="18">
    <source>
        <dbReference type="ARBA" id="ARBA00055248"/>
    </source>
</evidence>
<feature type="region of interest" description="Disordered" evidence="21">
    <location>
        <begin position="427"/>
        <end position="489"/>
    </location>
</feature>
<reference evidence="25" key="2">
    <citation type="submission" date="2025-09" db="UniProtKB">
        <authorList>
            <consortium name="Ensembl"/>
        </authorList>
    </citation>
    <scope>IDENTIFICATION</scope>
</reference>
<dbReference type="InterPro" id="IPR005821">
    <property type="entry name" value="Ion_trans_dom"/>
</dbReference>
<keyword evidence="12" id="KW-1015">Disulfide bond</keyword>
<keyword evidence="2 20" id="KW-0813">Transport</keyword>
<evidence type="ECO:0000256" key="14">
    <source>
        <dbReference type="ARBA" id="ARBA00023201"/>
    </source>
</evidence>
<dbReference type="Gene3D" id="1.20.5.1190">
    <property type="entry name" value="iswi atpase"/>
    <property type="match status" value="1"/>
</dbReference>
<feature type="compositionally biased region" description="Basic and acidic residues" evidence="21">
    <location>
        <begin position="1793"/>
        <end position="1806"/>
    </location>
</feature>
<feature type="transmembrane region" description="Helical" evidence="20">
    <location>
        <begin position="1397"/>
        <end position="1417"/>
    </location>
</feature>
<accession>A0A8C1NCE9</accession>
<comment type="subunit">
    <text evidence="19">Voltage-gated sodium (Nav) channels consist of an ion-conducting alpha subunit which is functional on its own associated with regulatory beta subunits.</text>
</comment>
<evidence type="ECO:0000256" key="19">
    <source>
        <dbReference type="ARBA" id="ARBA00064899"/>
    </source>
</evidence>
<dbReference type="InterPro" id="IPR043203">
    <property type="entry name" value="VGCC_Ca_Na"/>
</dbReference>
<dbReference type="InterPro" id="IPR010526">
    <property type="entry name" value="Na_trans_assoc_dom"/>
</dbReference>
<dbReference type="SUPFAM" id="SSF81324">
    <property type="entry name" value="Voltage-gated potassium channels"/>
    <property type="match status" value="4"/>
</dbReference>
<feature type="transmembrane region" description="Helical" evidence="20">
    <location>
        <begin position="1156"/>
        <end position="1176"/>
    </location>
</feature>
<feature type="transmembrane region" description="Helical" evidence="20">
    <location>
        <begin position="198"/>
        <end position="218"/>
    </location>
</feature>
<dbReference type="FunFam" id="1.20.120.350:FF:000005">
    <property type="entry name" value="Sodium channel protein"/>
    <property type="match status" value="1"/>
</dbReference>
<evidence type="ECO:0000256" key="5">
    <source>
        <dbReference type="ARBA" id="ARBA00022692"/>
    </source>
</evidence>
<feature type="domain" description="Ion transport" evidence="22">
    <location>
        <begin position="1023"/>
        <end position="1295"/>
    </location>
</feature>
<keyword evidence="8 20" id="KW-1133">Transmembrane helix</keyword>
<dbReference type="GO" id="GO:0086010">
    <property type="term" value="P:membrane depolarization during action potential"/>
    <property type="evidence" value="ECO:0007669"/>
    <property type="project" value="TreeGrafter"/>
</dbReference>
<comment type="catalytic activity">
    <reaction evidence="16">
        <text>Na(+)(in) = Na(+)(out)</text>
        <dbReference type="Rhea" id="RHEA:34963"/>
        <dbReference type="ChEBI" id="CHEBI:29101"/>
    </reaction>
</comment>
<evidence type="ECO:0000313" key="26">
    <source>
        <dbReference type="Proteomes" id="UP000694427"/>
    </source>
</evidence>
<evidence type="ECO:0000256" key="9">
    <source>
        <dbReference type="ARBA" id="ARBA00023053"/>
    </source>
</evidence>
<keyword evidence="3 20" id="KW-0894">Sodium channel</keyword>
<feature type="transmembrane region" description="Helical" evidence="20">
    <location>
        <begin position="1089"/>
        <end position="1111"/>
    </location>
</feature>
<comment type="subcellular location">
    <subcellularLocation>
        <location evidence="1 20">Cell membrane</location>
        <topology evidence="1 20">Multi-pass membrane protein</topology>
    </subcellularLocation>
</comment>
<keyword evidence="7 20" id="KW-0851">Voltage-gated channel</keyword>
<evidence type="ECO:0000259" key="24">
    <source>
        <dbReference type="Pfam" id="PF24609"/>
    </source>
</evidence>
<keyword evidence="11 20" id="KW-0472">Membrane</keyword>
<dbReference type="FunFam" id="1.20.120.350:FF:000002">
    <property type="entry name" value="Sodium channel protein"/>
    <property type="match status" value="1"/>
</dbReference>
<dbReference type="Pfam" id="PF24609">
    <property type="entry name" value="IQ_SCN5A_C"/>
    <property type="match status" value="1"/>
</dbReference>
<feature type="compositionally biased region" description="Basic and acidic residues" evidence="21">
    <location>
        <begin position="472"/>
        <end position="489"/>
    </location>
</feature>
<evidence type="ECO:0000256" key="16">
    <source>
        <dbReference type="ARBA" id="ARBA00036239"/>
    </source>
</evidence>
<evidence type="ECO:0000313" key="25">
    <source>
        <dbReference type="Ensembl" id="ENSCCRP00010089376.1"/>
    </source>
</evidence>
<dbReference type="Gene3D" id="1.10.238.10">
    <property type="entry name" value="EF-hand"/>
    <property type="match status" value="1"/>
</dbReference>
<dbReference type="PANTHER" id="PTHR10037">
    <property type="entry name" value="VOLTAGE-GATED CATION CHANNEL CALCIUM AND SODIUM"/>
    <property type="match status" value="1"/>
</dbReference>
<evidence type="ECO:0000256" key="17">
    <source>
        <dbReference type="ARBA" id="ARBA00038083"/>
    </source>
</evidence>
<keyword evidence="10 20" id="KW-0406">Ion transport</keyword>
<evidence type="ECO:0000256" key="6">
    <source>
        <dbReference type="ARBA" id="ARBA00022737"/>
    </source>
</evidence>
<keyword evidence="6" id="KW-0677">Repeat</keyword>
<feature type="compositionally biased region" description="Polar residues" evidence="21">
    <location>
        <begin position="1760"/>
        <end position="1788"/>
    </location>
</feature>
<feature type="region of interest" description="Disordered" evidence="21">
    <location>
        <begin position="1740"/>
        <end position="1806"/>
    </location>
</feature>
<dbReference type="FunFam" id="1.20.120.350:FF:000004">
    <property type="entry name" value="Sodium channel protein"/>
    <property type="match status" value="1"/>
</dbReference>
<dbReference type="GO" id="GO:0019228">
    <property type="term" value="P:neuronal action potential"/>
    <property type="evidence" value="ECO:0007669"/>
    <property type="project" value="TreeGrafter"/>
</dbReference>
<evidence type="ECO:0000256" key="1">
    <source>
        <dbReference type="ARBA" id="ARBA00004651"/>
    </source>
</evidence>
<keyword evidence="13" id="KW-0325">Glycoprotein</keyword>
<feature type="compositionally biased region" description="Low complexity" evidence="21">
    <location>
        <begin position="449"/>
        <end position="458"/>
    </location>
</feature>
<feature type="transmembrane region" description="Helical" evidence="20">
    <location>
        <begin position="253"/>
        <end position="276"/>
    </location>
</feature>
<evidence type="ECO:0000256" key="8">
    <source>
        <dbReference type="ARBA" id="ARBA00022989"/>
    </source>
</evidence>
<feature type="transmembrane region" description="Helical" evidence="20">
    <location>
        <begin position="582"/>
        <end position="606"/>
    </location>
</feature>
<feature type="transmembrane region" description="Helical" evidence="20">
    <location>
        <begin position="659"/>
        <end position="680"/>
    </location>
</feature>
<feature type="domain" description="Ion transport" evidence="22">
    <location>
        <begin position="135"/>
        <end position="408"/>
    </location>
</feature>
<dbReference type="Pfam" id="PF00520">
    <property type="entry name" value="Ion_trans"/>
    <property type="match status" value="4"/>
</dbReference>
<evidence type="ECO:0000256" key="10">
    <source>
        <dbReference type="ARBA" id="ARBA00023065"/>
    </source>
</evidence>
<reference evidence="25" key="1">
    <citation type="submission" date="2025-08" db="UniProtKB">
        <authorList>
            <consortium name="Ensembl"/>
        </authorList>
    </citation>
    <scope>IDENTIFICATION</scope>
</reference>
<feature type="domain" description="Sodium ion transport-associated" evidence="23">
    <location>
        <begin position="828"/>
        <end position="1018"/>
    </location>
</feature>
<dbReference type="FunFam" id="1.10.238.10:FF:000002">
    <property type="entry name" value="Sodium channel protein"/>
    <property type="match status" value="1"/>
</dbReference>
<feature type="domain" description="SCN5A-like C-terminal IQ motif" evidence="24">
    <location>
        <begin position="1703"/>
        <end position="1735"/>
    </location>
</feature>
<feature type="transmembrane region" description="Helical" evidence="20">
    <location>
        <begin position="1328"/>
        <end position="1355"/>
    </location>
</feature>
<dbReference type="Proteomes" id="UP000694427">
    <property type="component" value="Unplaced"/>
</dbReference>
<dbReference type="Gene3D" id="1.20.120.350">
    <property type="entry name" value="Voltage-gated potassium channels. Chain C"/>
    <property type="match status" value="4"/>
</dbReference>
<dbReference type="FunFam" id="1.10.287.70:FF:000049">
    <property type="entry name" value="Voltage-dependent sodium channel 2"/>
    <property type="match status" value="1"/>
</dbReference>
<dbReference type="Gene3D" id="1.10.287.70">
    <property type="match status" value="4"/>
</dbReference>
<feature type="domain" description="Ion transport" evidence="22">
    <location>
        <begin position="590"/>
        <end position="820"/>
    </location>
</feature>
<evidence type="ECO:0000256" key="2">
    <source>
        <dbReference type="ARBA" id="ARBA00022448"/>
    </source>
</evidence>
<organism evidence="25 26">
    <name type="scientific">Cyprinus carpio</name>
    <name type="common">Common carp</name>
    <dbReference type="NCBI Taxonomy" id="7962"/>
    <lineage>
        <taxon>Eukaryota</taxon>
        <taxon>Metazoa</taxon>
        <taxon>Chordata</taxon>
        <taxon>Craniata</taxon>
        <taxon>Vertebrata</taxon>
        <taxon>Euteleostomi</taxon>
        <taxon>Actinopterygii</taxon>
        <taxon>Neopterygii</taxon>
        <taxon>Teleostei</taxon>
        <taxon>Ostariophysi</taxon>
        <taxon>Cypriniformes</taxon>
        <taxon>Cyprinidae</taxon>
        <taxon>Cyprininae</taxon>
        <taxon>Cyprinus</taxon>
    </lineage>
</organism>
<feature type="domain" description="Ion transport" evidence="22">
    <location>
        <begin position="1336"/>
        <end position="1591"/>
    </location>
</feature>
<dbReference type="InterPro" id="IPR058542">
    <property type="entry name" value="IQ_SCN5A_C"/>
</dbReference>
<dbReference type="GO" id="GO:0005248">
    <property type="term" value="F:voltage-gated sodium channel activity"/>
    <property type="evidence" value="ECO:0007669"/>
    <property type="project" value="InterPro"/>
</dbReference>
<feature type="transmembrane region" description="Helical" evidence="20">
    <location>
        <begin position="230"/>
        <end position="247"/>
    </location>
</feature>
<feature type="transmembrane region" description="Helical" evidence="20">
    <location>
        <begin position="701"/>
        <end position="726"/>
    </location>
</feature>
<dbReference type="FunFam" id="1.10.287.70:FF:000001">
    <property type="entry name" value="Sodium channel protein"/>
    <property type="match status" value="1"/>
</dbReference>
<evidence type="ECO:0000256" key="7">
    <source>
        <dbReference type="ARBA" id="ARBA00022882"/>
    </source>
</evidence>
<keyword evidence="4" id="KW-1003">Cell membrane</keyword>
<evidence type="ECO:0000259" key="23">
    <source>
        <dbReference type="Pfam" id="PF06512"/>
    </source>
</evidence>
<dbReference type="Ensembl" id="ENSCCRT00010099097.1">
    <property type="protein sequence ID" value="ENSCCRP00010089376.1"/>
    <property type="gene ID" value="ENSCCRG00010037697.1"/>
</dbReference>
<dbReference type="PANTHER" id="PTHR10037:SF278">
    <property type="entry name" value="SODIUM CHANNEL PROTEIN TYPE 2 SUBUNIT ALPHA"/>
    <property type="match status" value="1"/>
</dbReference>
<evidence type="ECO:0000256" key="15">
    <source>
        <dbReference type="ARBA" id="ARBA00023303"/>
    </source>
</evidence>
<dbReference type="FunFam" id="1.20.120.350:FF:000003">
    <property type="entry name" value="Voltage-dependent sodium channel"/>
    <property type="match status" value="1"/>
</dbReference>
<feature type="region of interest" description="Disordered" evidence="21">
    <location>
        <begin position="27"/>
        <end position="62"/>
    </location>
</feature>
<dbReference type="CDD" id="cd13433">
    <property type="entry name" value="Na_channel_gate"/>
    <property type="match status" value="1"/>
</dbReference>
<feature type="transmembrane region" description="Helical" evidence="20">
    <location>
        <begin position="788"/>
        <end position="814"/>
    </location>
</feature>
<comment type="function">
    <text evidence="18">Pore-forming subunit of a voltage-gated sodium (Nav) channel that directly mediates the depolarizing phase of action potentials in excitable membranes. Navs, also called VGSCs (voltage-gated sodium channels) or VDSCs (voltage-dependent sodium channels), operate by switching between closed and open conformations depending on the voltage difference across the membrane. In the open conformation they allow Na(+) ions to selectively pass through the pore, along their electrochemical gradient. The influx of Na+ ions provokes membrane depolarization, initiating the propagation of electrical signals throughout cells and tissues.</text>
</comment>
<feature type="transmembrane region" description="Helical" evidence="20">
    <location>
        <begin position="1064"/>
        <end position="1083"/>
    </location>
</feature>
<evidence type="ECO:0000259" key="22">
    <source>
        <dbReference type="Pfam" id="PF00520"/>
    </source>
</evidence>
<feature type="transmembrane region" description="Helical" evidence="20">
    <location>
        <begin position="1025"/>
        <end position="1043"/>
    </location>
</feature>
<comment type="similarity">
    <text evidence="17">Belongs to the sodium channel (TC 1.A.1.10) family. Nav1.4/SCN4A subfamily.</text>
</comment>
<dbReference type="InterPro" id="IPR044564">
    <property type="entry name" value="Na_chnl_inactivation_gate"/>
</dbReference>
<name>A0A8C1NCE9_CYPCA</name>
<comment type="function">
    <text evidence="20">Mediates the voltage-dependent sodium ion permeability of excitable membranes. Assuming opened or closed conformations in response to the voltage difference across the membrane, the protein forms a sodium-selective channel through which Na(+) ions may pass in accordance with their electrochemical gradient.</text>
</comment>
<evidence type="ECO:0000256" key="21">
    <source>
        <dbReference type="SAM" id="MobiDB-lite"/>
    </source>
</evidence>
<comment type="caution">
    <text evidence="20">Lacks conserved residue(s) required for the propagation of feature annotation.</text>
</comment>
<feature type="transmembrane region" description="Helical" evidence="20">
    <location>
        <begin position="134"/>
        <end position="151"/>
    </location>
</feature>
<dbReference type="PROSITE" id="PS50096">
    <property type="entry name" value="IQ"/>
    <property type="match status" value="1"/>
</dbReference>
<evidence type="ECO:0000256" key="4">
    <source>
        <dbReference type="ARBA" id="ARBA00022475"/>
    </source>
</evidence>
<protein>
    <recommendedName>
        <fullName evidence="20">Sodium channel protein</fullName>
    </recommendedName>
</protein>
<feature type="compositionally biased region" description="Basic and acidic residues" evidence="21">
    <location>
        <begin position="27"/>
        <end position="50"/>
    </location>
</feature>
<keyword evidence="9 20" id="KW-0915">Sodium</keyword>
<keyword evidence="26" id="KW-1185">Reference proteome</keyword>
<dbReference type="Pfam" id="PF06512">
    <property type="entry name" value="Na_trans_assoc"/>
    <property type="match status" value="1"/>
</dbReference>
<feature type="transmembrane region" description="Helical" evidence="20">
    <location>
        <begin position="1556"/>
        <end position="1581"/>
    </location>
</feature>
<evidence type="ECO:0000256" key="12">
    <source>
        <dbReference type="ARBA" id="ARBA00023157"/>
    </source>
</evidence>
<evidence type="ECO:0000256" key="20">
    <source>
        <dbReference type="RuleBase" id="RU361132"/>
    </source>
</evidence>
<feature type="transmembrane region" description="Helical" evidence="20">
    <location>
        <begin position="1262"/>
        <end position="1286"/>
    </location>
</feature>
<feature type="transmembrane region" description="Helical" evidence="20">
    <location>
        <begin position="1367"/>
        <end position="1385"/>
    </location>
</feature>
<feature type="compositionally biased region" description="Basic residues" evidence="21">
    <location>
        <begin position="461"/>
        <end position="471"/>
    </location>
</feature>
<keyword evidence="15 20" id="KW-0407">Ion channel</keyword>